<organism evidence="2 3">
    <name type="scientific">Agathobacter ruminis</name>
    <dbReference type="NCBI Taxonomy" id="1712665"/>
    <lineage>
        <taxon>Bacteria</taxon>
        <taxon>Bacillati</taxon>
        <taxon>Bacillota</taxon>
        <taxon>Clostridia</taxon>
        <taxon>Lachnospirales</taxon>
        <taxon>Lachnospiraceae</taxon>
        <taxon>Agathobacter</taxon>
    </lineage>
</organism>
<name>A0A2G3DZQ8_9FIRM</name>
<dbReference type="Proteomes" id="UP000224563">
    <property type="component" value="Unassembled WGS sequence"/>
</dbReference>
<keyword evidence="1" id="KW-0472">Membrane</keyword>
<evidence type="ECO:0000313" key="3">
    <source>
        <dbReference type="Proteomes" id="UP000224563"/>
    </source>
</evidence>
<dbReference type="AlphaFoldDB" id="A0A2G3DZQ8"/>
<proteinExistence type="predicted"/>
<keyword evidence="1" id="KW-1133">Transmembrane helix</keyword>
<reference evidence="2 3" key="1">
    <citation type="submission" date="2017-10" db="EMBL/GenBank/DDBJ databases">
        <title>Resolving the taxonomy of Roseburia spp., Eubacterium rectale and Agathobacter spp. through phylogenomic analysis.</title>
        <authorList>
            <person name="Sheridan P.O."/>
            <person name="Walker A.W."/>
            <person name="Duncan S.H."/>
            <person name="Scott K.P."/>
            <person name="Toole P.W.O."/>
            <person name="Luis P."/>
            <person name="Flint H.J."/>
        </authorList>
    </citation>
    <scope>NUCLEOTIDE SEQUENCE [LARGE SCALE GENOMIC DNA]</scope>
    <source>
        <strain evidence="2 3">JK623</strain>
    </source>
</reference>
<protein>
    <submittedName>
        <fullName evidence="2">Uncharacterized protein</fullName>
    </submittedName>
</protein>
<reference evidence="2 3" key="2">
    <citation type="submission" date="2017-10" db="EMBL/GenBank/DDBJ databases">
        <authorList>
            <person name="Banno H."/>
            <person name="Chua N.-H."/>
        </authorList>
    </citation>
    <scope>NUCLEOTIDE SEQUENCE [LARGE SCALE GENOMIC DNA]</scope>
    <source>
        <strain evidence="2 3">JK623</strain>
    </source>
</reference>
<feature type="transmembrane region" description="Helical" evidence="1">
    <location>
        <begin position="414"/>
        <end position="434"/>
    </location>
</feature>
<dbReference type="EMBL" id="PDYG01000134">
    <property type="protein sequence ID" value="PHU36451.1"/>
    <property type="molecule type" value="Genomic_DNA"/>
</dbReference>
<gene>
    <name evidence="2" type="ORF">CSX02_12805</name>
</gene>
<evidence type="ECO:0000256" key="1">
    <source>
        <dbReference type="SAM" id="Phobius"/>
    </source>
</evidence>
<evidence type="ECO:0000313" key="2">
    <source>
        <dbReference type="EMBL" id="PHU36451.1"/>
    </source>
</evidence>
<dbReference type="RefSeq" id="WP_099386962.1">
    <property type="nucleotide sequence ID" value="NZ_JANSWH010000071.1"/>
</dbReference>
<keyword evidence="3" id="KW-1185">Reference proteome</keyword>
<sequence>MYNFFVLKFVEVFRSVGASHDERKGKYMTEISIVNGMNEYGYQGMDLEIPKFTFHASGNFRERRKKENLYFGRYVDYLSRLYKLADEAEDSRKNFAEIIALYRGIKTVCDDCVLMVVTDNLEEVDELKEKYDLKFLGIDIGDYFEGSLFFDERYDFLNEYKLISKEEDAKAYLLKHPSSDGVKNQMYYVFRYPNDKDKYFEWLEAQRENVLSNQDMNHDEKVCRLALIQLYLSEEDYWEAYDVIDANATENDFYANLFGAYWEAHFLFDRPEKMFIRLREQITQYDLKKQAQIKYVEALYKRMRNEKFIEELHQAVALYDNISGPAITLIKEDTSLKNKKILLERIRNNAVIKPYEDEDCIEPERYLDEFICHNIYNSEEEMDNLLAELDRLELVDRSELKGKNPLGTLENPSLMSVLVVLAFIALYIYLVAYVF</sequence>
<accession>A0A2G3DZQ8</accession>
<comment type="caution">
    <text evidence="2">The sequence shown here is derived from an EMBL/GenBank/DDBJ whole genome shotgun (WGS) entry which is preliminary data.</text>
</comment>
<keyword evidence="1" id="KW-0812">Transmembrane</keyword>